<dbReference type="AlphaFoldDB" id="A0A096PFC6"/>
<accession>A0A096PFC6</accession>
<sequence>MYLNCPFTFLYAETASSPFIAVQYGFCSFFIKQSSAGIDPSHGLSTDEGAGVGGWLQEAVSDGIGNGISTGLGGLSSD</sequence>
<proteinExistence type="predicted"/>
<comment type="caution">
    <text evidence="1">The sequence shown here is derived from an EMBL/GenBank/DDBJ whole genome shotgun (WGS) entry which is preliminary data.</text>
</comment>
<dbReference type="EMBL" id="CBMG010001378">
    <property type="protein sequence ID" value="CEG03572.1"/>
    <property type="molecule type" value="Genomic_DNA"/>
</dbReference>
<reference evidence="1" key="1">
    <citation type="submission" date="2013-05" db="EMBL/GenBank/DDBJ databases">
        <title>Draft genome sequences of six wheat associated Fusarium spp. isolates.</title>
        <authorList>
            <person name="Moolhuijzen P.M."/>
            <person name="Manners J.M."/>
            <person name="Wilcox S."/>
            <person name="Bellgard M.I."/>
            <person name="Gardiner D.M."/>
        </authorList>
    </citation>
    <scope>NUCLEOTIDE SEQUENCE</scope>
    <source>
        <strain evidence="1">CS5907</strain>
        <strain evidence="1">CS5907</strain>
    </source>
</reference>
<gene>
    <name evidence="1" type="ORF">BN851_0070900</name>
</gene>
<organism evidence="1">
    <name type="scientific">Fusarium acuminatum CS5907</name>
    <dbReference type="NCBI Taxonomy" id="1318461"/>
    <lineage>
        <taxon>Eukaryota</taxon>
        <taxon>Fungi</taxon>
        <taxon>Dikarya</taxon>
        <taxon>Ascomycota</taxon>
        <taxon>Pezizomycotina</taxon>
        <taxon>Sordariomycetes</taxon>
        <taxon>Hypocreomycetidae</taxon>
        <taxon>Hypocreales</taxon>
        <taxon>Nectriaceae</taxon>
        <taxon>Fusarium</taxon>
        <taxon>Fusarium tricinctum species complex</taxon>
    </lineage>
</organism>
<evidence type="ECO:0000313" key="1">
    <source>
        <dbReference type="EMBL" id="CEG03572.1"/>
    </source>
</evidence>
<protein>
    <submittedName>
        <fullName evidence="1">WGS project CBMG000000000 data, contig CS5907-c001382</fullName>
    </submittedName>
</protein>
<name>A0A096PFC6_9HYPO</name>